<dbReference type="PANTHER" id="PTHR34699:SF2">
    <property type="entry name" value="NON-CANONICAL PURINE NTP PHOSPHATASE_PRRC1 DOMAIN-CONTAINING PROTEIN"/>
    <property type="match status" value="1"/>
</dbReference>
<evidence type="ECO:0000256" key="8">
    <source>
        <dbReference type="ARBA" id="ARBA00023211"/>
    </source>
</evidence>
<evidence type="ECO:0000256" key="9">
    <source>
        <dbReference type="ARBA" id="ARBA00038901"/>
    </source>
</evidence>
<comment type="cofactor">
    <cofactor evidence="2">
        <name>Mg(2+)</name>
        <dbReference type="ChEBI" id="CHEBI:18420"/>
    </cofactor>
</comment>
<comment type="caution">
    <text evidence="13">The sequence shown here is derived from an EMBL/GenBank/DDBJ whole genome shotgun (WGS) entry which is preliminary data.</text>
</comment>
<keyword evidence="3" id="KW-0479">Metal-binding</keyword>
<keyword evidence="8" id="KW-0464">Manganese</keyword>
<dbReference type="Proteomes" id="UP000037854">
    <property type="component" value="Unassembled WGS sequence"/>
</dbReference>
<evidence type="ECO:0000313" key="14">
    <source>
        <dbReference type="Proteomes" id="UP000037854"/>
    </source>
</evidence>
<comment type="catalytic activity">
    <reaction evidence="11">
        <text>XTP + H2O = XDP + phosphate + H(+)</text>
        <dbReference type="Rhea" id="RHEA:28406"/>
        <dbReference type="ChEBI" id="CHEBI:15377"/>
        <dbReference type="ChEBI" id="CHEBI:15378"/>
        <dbReference type="ChEBI" id="CHEBI:43474"/>
        <dbReference type="ChEBI" id="CHEBI:59884"/>
        <dbReference type="ChEBI" id="CHEBI:61314"/>
        <dbReference type="EC" id="3.6.1.73"/>
    </reaction>
</comment>
<dbReference type="InterPro" id="IPR026533">
    <property type="entry name" value="NTPase/PRRC1"/>
</dbReference>
<dbReference type="Pfam" id="PF01931">
    <property type="entry name" value="NTPase_I-T"/>
    <property type="match status" value="1"/>
</dbReference>
<evidence type="ECO:0000256" key="1">
    <source>
        <dbReference type="ARBA" id="ARBA00001936"/>
    </source>
</evidence>
<accession>A0ABR5MLD3</accession>
<keyword evidence="6" id="KW-0460">Magnesium</keyword>
<evidence type="ECO:0000256" key="11">
    <source>
        <dbReference type="ARBA" id="ARBA00048781"/>
    </source>
</evidence>
<dbReference type="Gene3D" id="3.90.950.10">
    <property type="match status" value="1"/>
</dbReference>
<evidence type="ECO:0000259" key="12">
    <source>
        <dbReference type="Pfam" id="PF01931"/>
    </source>
</evidence>
<evidence type="ECO:0000256" key="7">
    <source>
        <dbReference type="ARBA" id="ARBA00023080"/>
    </source>
</evidence>
<evidence type="ECO:0000256" key="6">
    <source>
        <dbReference type="ARBA" id="ARBA00022842"/>
    </source>
</evidence>
<comment type="cofactor">
    <cofactor evidence="1">
        <name>Mn(2+)</name>
        <dbReference type="ChEBI" id="CHEBI:29035"/>
    </cofactor>
</comment>
<dbReference type="PANTHER" id="PTHR34699">
    <property type="match status" value="1"/>
</dbReference>
<evidence type="ECO:0000256" key="4">
    <source>
        <dbReference type="ARBA" id="ARBA00022741"/>
    </source>
</evidence>
<organism evidence="13 14">
    <name type="scientific">Oceanobacillus caeni</name>
    <dbReference type="NCBI Taxonomy" id="405946"/>
    <lineage>
        <taxon>Bacteria</taxon>
        <taxon>Bacillati</taxon>
        <taxon>Bacillota</taxon>
        <taxon>Bacilli</taxon>
        <taxon>Bacillales</taxon>
        <taxon>Bacillaceae</taxon>
        <taxon>Oceanobacillus</taxon>
    </lineage>
</organism>
<comment type="catalytic activity">
    <reaction evidence="10">
        <text>ITP + H2O = IDP + phosphate + H(+)</text>
        <dbReference type="Rhea" id="RHEA:28330"/>
        <dbReference type="ChEBI" id="CHEBI:15377"/>
        <dbReference type="ChEBI" id="CHEBI:15378"/>
        <dbReference type="ChEBI" id="CHEBI:43474"/>
        <dbReference type="ChEBI" id="CHEBI:58280"/>
        <dbReference type="ChEBI" id="CHEBI:61402"/>
        <dbReference type="EC" id="3.6.1.73"/>
    </reaction>
</comment>
<feature type="domain" description="Non-canonical purine NTP phosphatase/PRRC1" evidence="12">
    <location>
        <begin position="6"/>
        <end position="153"/>
    </location>
</feature>
<keyword evidence="14" id="KW-1185">Reference proteome</keyword>
<name>A0ABR5MLD3_9BACI</name>
<dbReference type="InterPro" id="IPR029001">
    <property type="entry name" value="ITPase-like_fam"/>
</dbReference>
<gene>
    <name evidence="13" type="primary">yjjX</name>
    <name evidence="13" type="ORF">AFL42_05105</name>
</gene>
<dbReference type="NCBIfam" id="NF002850">
    <property type="entry name" value="PRK03114.1"/>
    <property type="match status" value="1"/>
</dbReference>
<evidence type="ECO:0000256" key="3">
    <source>
        <dbReference type="ARBA" id="ARBA00022723"/>
    </source>
</evidence>
<evidence type="ECO:0000256" key="10">
    <source>
        <dbReference type="ARBA" id="ARBA00048174"/>
    </source>
</evidence>
<protein>
    <recommendedName>
        <fullName evidence="9">inosine/xanthosine triphosphatase</fullName>
        <ecNumber evidence="9">3.6.1.73</ecNumber>
    </recommendedName>
</protein>
<dbReference type="EMBL" id="LGTK01000011">
    <property type="protein sequence ID" value="KPH76789.1"/>
    <property type="molecule type" value="Genomic_DNA"/>
</dbReference>
<dbReference type="InterPro" id="IPR050299">
    <property type="entry name" value="YjjX_NTPase"/>
</dbReference>
<evidence type="ECO:0000256" key="2">
    <source>
        <dbReference type="ARBA" id="ARBA00001946"/>
    </source>
</evidence>
<sequence>MNIIVGSKNPTKTKAVEEIFPEAKLTPLNVPSDVSAQPFSDEETRKGAMNRARHCLNSSSNVIGIGLEGGVMYVGNELYLCNWGVLMTEDQTFTASGARIFLPKEIDLKLQEGMELGDIMDDYSMRKEVRNKEGAIGIFTNDLISRKEMFSHIMKLLRGQWEYWEEHNKN</sequence>
<proteinExistence type="predicted"/>
<dbReference type="SUPFAM" id="SSF52972">
    <property type="entry name" value="ITPase-like"/>
    <property type="match status" value="1"/>
</dbReference>
<keyword evidence="5" id="KW-0378">Hydrolase</keyword>
<evidence type="ECO:0000256" key="5">
    <source>
        <dbReference type="ARBA" id="ARBA00022801"/>
    </source>
</evidence>
<dbReference type="EC" id="3.6.1.73" evidence="9"/>
<reference evidence="13 14" key="1">
    <citation type="submission" date="2015-07" db="EMBL/GenBank/DDBJ databases">
        <title>High-quality draft genome sequence of Oceanobacillus caeni HM6, a bacillus isolated from a human feces.</title>
        <authorList>
            <person name="Kumar J."/>
            <person name="Verma M.K."/>
            <person name="Pandey R."/>
            <person name="Bhambi M."/>
            <person name="Chauhan N."/>
        </authorList>
    </citation>
    <scope>NUCLEOTIDE SEQUENCE [LARGE SCALE GENOMIC DNA]</scope>
    <source>
        <strain evidence="13 14">HM6</strain>
    </source>
</reference>
<keyword evidence="4" id="KW-0547">Nucleotide-binding</keyword>
<keyword evidence="7" id="KW-0546">Nucleotide metabolism</keyword>
<evidence type="ECO:0000313" key="13">
    <source>
        <dbReference type="EMBL" id="KPH76789.1"/>
    </source>
</evidence>
<dbReference type="RefSeq" id="WP_060667998.1">
    <property type="nucleotide sequence ID" value="NZ_JAHHXM010000045.1"/>
</dbReference>